<dbReference type="OrthoDB" id="9761969at2"/>
<evidence type="ECO:0000256" key="6">
    <source>
        <dbReference type="ARBA" id="ARBA00023211"/>
    </source>
</evidence>
<sequence length="194" mass="21391">MKAHLDAFTPRLIAETELKRASVAVIVAPHAVTTAPSVIITRRAPRLSGHAGQWAFPGGRLDAGETALEGAVRETQEELGLTLEPAHLLGRLDDYETRSGYAIAAFVFWHDAPRLTPNPDEVASIHHFNVTSLDRPDSPELLKGPDLDRPIIRMHVDDTQIHAPTGAVLHQFHEVAVHGRPTRVSHFDQPDWAR</sequence>
<evidence type="ECO:0000256" key="3">
    <source>
        <dbReference type="ARBA" id="ARBA00022723"/>
    </source>
</evidence>
<dbReference type="CDD" id="cd03426">
    <property type="entry name" value="NUDIX_CoAse_Nudt7"/>
    <property type="match status" value="1"/>
</dbReference>
<dbReference type="PROSITE" id="PS00893">
    <property type="entry name" value="NUDIX_BOX"/>
    <property type="match status" value="1"/>
</dbReference>
<feature type="domain" description="Nudix hydrolase" evidence="8">
    <location>
        <begin position="17"/>
        <end position="154"/>
    </location>
</feature>
<evidence type="ECO:0000256" key="7">
    <source>
        <dbReference type="RuleBase" id="RU003476"/>
    </source>
</evidence>
<evidence type="ECO:0000256" key="2">
    <source>
        <dbReference type="ARBA" id="ARBA00001946"/>
    </source>
</evidence>
<evidence type="ECO:0000313" key="9">
    <source>
        <dbReference type="EMBL" id="NBG94370.1"/>
    </source>
</evidence>
<evidence type="ECO:0000256" key="4">
    <source>
        <dbReference type="ARBA" id="ARBA00022801"/>
    </source>
</evidence>
<evidence type="ECO:0000259" key="8">
    <source>
        <dbReference type="PROSITE" id="PS51462"/>
    </source>
</evidence>
<dbReference type="InterPro" id="IPR015797">
    <property type="entry name" value="NUDIX_hydrolase-like_dom_sf"/>
</dbReference>
<dbReference type="PANTHER" id="PTHR12992:SF11">
    <property type="entry name" value="MITOCHONDRIAL COENZYME A DIPHOSPHATASE NUDT8"/>
    <property type="match status" value="1"/>
</dbReference>
<keyword evidence="3" id="KW-0479">Metal-binding</keyword>
<dbReference type="PANTHER" id="PTHR12992">
    <property type="entry name" value="NUDIX HYDROLASE"/>
    <property type="match status" value="1"/>
</dbReference>
<keyword evidence="6" id="KW-0464">Manganese</keyword>
<dbReference type="Gene3D" id="3.90.79.10">
    <property type="entry name" value="Nucleoside Triphosphate Pyrophosphohydrolase"/>
    <property type="match status" value="1"/>
</dbReference>
<dbReference type="SUPFAM" id="SSF55811">
    <property type="entry name" value="Nudix"/>
    <property type="match status" value="1"/>
</dbReference>
<organism evidence="9 10">
    <name type="scientific">Pyruvatibacter mobilis</name>
    <dbReference type="NCBI Taxonomy" id="1712261"/>
    <lineage>
        <taxon>Bacteria</taxon>
        <taxon>Pseudomonadati</taxon>
        <taxon>Pseudomonadota</taxon>
        <taxon>Alphaproteobacteria</taxon>
        <taxon>Hyphomicrobiales</taxon>
        <taxon>Parvibaculaceae</taxon>
        <taxon>Pyruvatibacter</taxon>
    </lineage>
</organism>
<evidence type="ECO:0000256" key="1">
    <source>
        <dbReference type="ARBA" id="ARBA00001936"/>
    </source>
</evidence>
<name>A0A845Q814_9HYPH</name>
<keyword evidence="10" id="KW-1185">Reference proteome</keyword>
<dbReference type="EMBL" id="WXYQ01000001">
    <property type="protein sequence ID" value="NBG94370.1"/>
    <property type="molecule type" value="Genomic_DNA"/>
</dbReference>
<comment type="cofactor">
    <cofactor evidence="1">
        <name>Mn(2+)</name>
        <dbReference type="ChEBI" id="CHEBI:29035"/>
    </cofactor>
</comment>
<dbReference type="InterPro" id="IPR020084">
    <property type="entry name" value="NUDIX_hydrolase_CS"/>
</dbReference>
<dbReference type="Proteomes" id="UP000470384">
    <property type="component" value="Unassembled WGS sequence"/>
</dbReference>
<gene>
    <name evidence="9" type="ORF">GTQ45_01330</name>
</gene>
<dbReference type="PRINTS" id="PR00502">
    <property type="entry name" value="NUDIXFAMILY"/>
</dbReference>
<protein>
    <submittedName>
        <fullName evidence="9">NUDIX domain-containing protein</fullName>
    </submittedName>
</protein>
<comment type="cofactor">
    <cofactor evidence="2">
        <name>Mg(2+)</name>
        <dbReference type="ChEBI" id="CHEBI:18420"/>
    </cofactor>
</comment>
<accession>A0A845Q814</accession>
<proteinExistence type="inferred from homology"/>
<keyword evidence="5" id="KW-0460">Magnesium</keyword>
<dbReference type="PROSITE" id="PS51462">
    <property type="entry name" value="NUDIX"/>
    <property type="match status" value="1"/>
</dbReference>
<dbReference type="GO" id="GO:0046872">
    <property type="term" value="F:metal ion binding"/>
    <property type="evidence" value="ECO:0007669"/>
    <property type="project" value="UniProtKB-KW"/>
</dbReference>
<dbReference type="InterPro" id="IPR020476">
    <property type="entry name" value="Nudix_hydrolase"/>
</dbReference>
<dbReference type="GO" id="GO:0010945">
    <property type="term" value="F:coenzyme A diphosphatase activity"/>
    <property type="evidence" value="ECO:0007669"/>
    <property type="project" value="InterPro"/>
</dbReference>
<dbReference type="InterPro" id="IPR045121">
    <property type="entry name" value="CoAse"/>
</dbReference>
<comment type="similarity">
    <text evidence="7">Belongs to the Nudix hydrolase family.</text>
</comment>
<evidence type="ECO:0000256" key="5">
    <source>
        <dbReference type="ARBA" id="ARBA00022842"/>
    </source>
</evidence>
<dbReference type="Pfam" id="PF00293">
    <property type="entry name" value="NUDIX"/>
    <property type="match status" value="1"/>
</dbReference>
<dbReference type="AlphaFoldDB" id="A0A845Q814"/>
<dbReference type="InterPro" id="IPR000086">
    <property type="entry name" value="NUDIX_hydrolase_dom"/>
</dbReference>
<reference evidence="9 10" key="1">
    <citation type="journal article" date="2016" name="Int. J. Syst. Evol. Microbiol.">
        <title>Pyruvatibacter mobilis gen. nov., sp. nov., a marine bacterium from the culture broth of Picochlorum sp. 122.</title>
        <authorList>
            <person name="Wang G."/>
            <person name="Tang M."/>
            <person name="Wu H."/>
            <person name="Dai S."/>
            <person name="Li T."/>
            <person name="Chen C."/>
            <person name="He H."/>
            <person name="Fan J."/>
            <person name="Xiang W."/>
            <person name="Li X."/>
        </authorList>
    </citation>
    <scope>NUCLEOTIDE SEQUENCE [LARGE SCALE GENOMIC DNA]</scope>
    <source>
        <strain evidence="9 10">GYP-11</strain>
    </source>
</reference>
<evidence type="ECO:0000313" key="10">
    <source>
        <dbReference type="Proteomes" id="UP000470384"/>
    </source>
</evidence>
<comment type="caution">
    <text evidence="9">The sequence shown here is derived from an EMBL/GenBank/DDBJ whole genome shotgun (WGS) entry which is preliminary data.</text>
</comment>
<keyword evidence="4 7" id="KW-0378">Hydrolase</keyword>